<accession>A0A9N8HAR5</accession>
<evidence type="ECO:0000256" key="1">
    <source>
        <dbReference type="SAM" id="MobiDB-lite"/>
    </source>
</evidence>
<gene>
    <name evidence="2" type="ORF">SEMRO_328_G118770.1</name>
</gene>
<sequence>MNLSVNKALRSHCNKRGSQQLCAESPSASGLSQYFRAGWQSAANTMLKYIAGSVALERPAAKAVAKWPARDGCGQPVMFDDILVSPGPHSPPSPPSSQGSEPVAVGPVVGERDKLQRFTDSLFEDDQDGLWDQKVRELLVSTLLLRYDQFLDVLRDHPKAWIPDYIVRHEQLRRAYDNQQFSTVCESVRLLKNHLLPSSESSSTPTPSKGVIKFSVSCKALNKDSSISDVTTKFFVDNFPAGFNLDKESESWKDMDKNQRKSLSNRFAAMKCAVRIALLHTDAFPKDPDKKAIGQMARLAEEKIRADFGFDKNERITVYKIQKHEKTKGLQSTLGLPTNLPQPMQAFFRN</sequence>
<comment type="caution">
    <text evidence="2">The sequence shown here is derived from an EMBL/GenBank/DDBJ whole genome shotgun (WGS) entry which is preliminary data.</text>
</comment>
<keyword evidence="3" id="KW-1185">Reference proteome</keyword>
<dbReference type="AlphaFoldDB" id="A0A9N8HAR5"/>
<proteinExistence type="predicted"/>
<protein>
    <submittedName>
        <fullName evidence="2">Uncharacterized protein</fullName>
    </submittedName>
</protein>
<organism evidence="2 3">
    <name type="scientific">Seminavis robusta</name>
    <dbReference type="NCBI Taxonomy" id="568900"/>
    <lineage>
        <taxon>Eukaryota</taxon>
        <taxon>Sar</taxon>
        <taxon>Stramenopiles</taxon>
        <taxon>Ochrophyta</taxon>
        <taxon>Bacillariophyta</taxon>
        <taxon>Bacillariophyceae</taxon>
        <taxon>Bacillariophycidae</taxon>
        <taxon>Naviculales</taxon>
        <taxon>Naviculaceae</taxon>
        <taxon>Seminavis</taxon>
    </lineage>
</organism>
<reference evidence="2" key="1">
    <citation type="submission" date="2020-06" db="EMBL/GenBank/DDBJ databases">
        <authorList>
            <consortium name="Plant Systems Biology data submission"/>
        </authorList>
    </citation>
    <scope>NUCLEOTIDE SEQUENCE</scope>
    <source>
        <strain evidence="2">D6</strain>
    </source>
</reference>
<dbReference type="Proteomes" id="UP001153069">
    <property type="component" value="Unassembled WGS sequence"/>
</dbReference>
<evidence type="ECO:0000313" key="2">
    <source>
        <dbReference type="EMBL" id="CAB9508013.1"/>
    </source>
</evidence>
<evidence type="ECO:0000313" key="3">
    <source>
        <dbReference type="Proteomes" id="UP001153069"/>
    </source>
</evidence>
<dbReference type="EMBL" id="CAICTM010000327">
    <property type="protein sequence ID" value="CAB9508013.1"/>
    <property type="molecule type" value="Genomic_DNA"/>
</dbReference>
<feature type="region of interest" description="Disordered" evidence="1">
    <location>
        <begin position="83"/>
        <end position="104"/>
    </location>
</feature>
<name>A0A9N8HAR5_9STRA</name>